<dbReference type="GO" id="GO:0000160">
    <property type="term" value="P:phosphorelay signal transduction system"/>
    <property type="evidence" value="ECO:0007669"/>
    <property type="project" value="UniProtKB-KW"/>
</dbReference>
<evidence type="ECO:0000256" key="3">
    <source>
        <dbReference type="ARBA" id="ARBA00023163"/>
    </source>
</evidence>
<dbReference type="EMBL" id="LRBV02000005">
    <property type="status" value="NOT_ANNOTATED_CDS"/>
    <property type="molecule type" value="Genomic_DNA"/>
</dbReference>
<evidence type="ECO:0000313" key="8">
    <source>
        <dbReference type="Proteomes" id="UP000594261"/>
    </source>
</evidence>
<comment type="caution">
    <text evidence="4">Lacks conserved residue(s) required for the propagation of feature annotation.</text>
</comment>
<dbReference type="InterPro" id="IPR011006">
    <property type="entry name" value="CheY-like_superfamily"/>
</dbReference>
<dbReference type="InParanoid" id="A0A7N2LMF5"/>
<sequence length="485" mass="53787">MKRKNKGKDVLADHSETASNIFPVRIMVVDSDQNSLQQNVTILQKFPQIYKVTKCDKTDQAFTWLETDGSEFDIILIGECLLAANKLKLLQIGNARDLPVLVTSADGGIDTITRTIDDGACAYLPKPIPESVLKLVWTHAYSKRKNKLAQVQKLTDDASGKKKPRLKWTGDLKKKVVESVIEAGGIEEAKPSDILERLKTKRIQDNSITREKVSSYLQKERERANKNKEGTIEGSTLKTESNQPTGSQPSVDESLDDIYNELPSLDGGVILEDSSLPSNKSFPTGMFENYIEDDDIARDNSNCLLDCDVLTMEISEMMPSHMPGYKEGTSSEHVESGYEMEEHPPMTLPHLNTTNPNQQGLNLPLPVEANTSCTGGGLLFIDGFPNNFWEGLDSDSIDIGNDIAHEHSDNLLVVDNNFSVDNYSVDDDLLMPLAYRKVNLKADSSTVIPRIMLLSLDVYVRLLPHRHGHGMVTNKVVTTADTTPV</sequence>
<dbReference type="InterPro" id="IPR001789">
    <property type="entry name" value="Sig_transdc_resp-reg_receiver"/>
</dbReference>
<evidence type="ECO:0000256" key="5">
    <source>
        <dbReference type="SAM" id="MobiDB-lite"/>
    </source>
</evidence>
<evidence type="ECO:0000313" key="7">
    <source>
        <dbReference type="EnsemblPlants" id="QL05p011199:mrna"/>
    </source>
</evidence>
<keyword evidence="1" id="KW-0902">Two-component regulatory system</keyword>
<dbReference type="Gene3D" id="3.40.50.2300">
    <property type="match status" value="1"/>
</dbReference>
<evidence type="ECO:0000256" key="1">
    <source>
        <dbReference type="ARBA" id="ARBA00023012"/>
    </source>
</evidence>
<dbReference type="PANTHER" id="PTHR43874:SF67">
    <property type="entry name" value="TWO-COMPONENT RESPONSE REGULATOR ARR2"/>
    <property type="match status" value="1"/>
</dbReference>
<evidence type="ECO:0000256" key="2">
    <source>
        <dbReference type="ARBA" id="ARBA00023015"/>
    </source>
</evidence>
<evidence type="ECO:0000259" key="6">
    <source>
        <dbReference type="PROSITE" id="PS50110"/>
    </source>
</evidence>
<reference evidence="7" key="2">
    <citation type="submission" date="2021-01" db="UniProtKB">
        <authorList>
            <consortium name="EnsemblPlants"/>
        </authorList>
    </citation>
    <scope>IDENTIFICATION</scope>
</reference>
<organism evidence="7 8">
    <name type="scientific">Quercus lobata</name>
    <name type="common">Valley oak</name>
    <dbReference type="NCBI Taxonomy" id="97700"/>
    <lineage>
        <taxon>Eukaryota</taxon>
        <taxon>Viridiplantae</taxon>
        <taxon>Streptophyta</taxon>
        <taxon>Embryophyta</taxon>
        <taxon>Tracheophyta</taxon>
        <taxon>Spermatophyta</taxon>
        <taxon>Magnoliopsida</taxon>
        <taxon>eudicotyledons</taxon>
        <taxon>Gunneridae</taxon>
        <taxon>Pentapetalae</taxon>
        <taxon>rosids</taxon>
        <taxon>fabids</taxon>
        <taxon>Fagales</taxon>
        <taxon>Fagaceae</taxon>
        <taxon>Quercus</taxon>
    </lineage>
</organism>
<evidence type="ECO:0000256" key="4">
    <source>
        <dbReference type="PROSITE-ProRule" id="PRU00169"/>
    </source>
</evidence>
<proteinExistence type="predicted"/>
<dbReference type="PANTHER" id="PTHR43874">
    <property type="entry name" value="TWO-COMPONENT RESPONSE REGULATOR"/>
    <property type="match status" value="1"/>
</dbReference>
<dbReference type="Gramene" id="QL05p011199:mrna">
    <property type="protein sequence ID" value="QL05p011199:mrna"/>
    <property type="gene ID" value="QL05p011199"/>
</dbReference>
<feature type="domain" description="Response regulatory" evidence="6">
    <location>
        <begin position="25"/>
        <end position="141"/>
    </location>
</feature>
<reference evidence="7 8" key="1">
    <citation type="journal article" date="2016" name="G3 (Bethesda)">
        <title>First Draft Assembly and Annotation of the Genome of a California Endemic Oak Quercus lobata Nee (Fagaceae).</title>
        <authorList>
            <person name="Sork V.L."/>
            <person name="Fitz-Gibbon S.T."/>
            <person name="Puiu D."/>
            <person name="Crepeau M."/>
            <person name="Gugger P.F."/>
            <person name="Sherman R."/>
            <person name="Stevens K."/>
            <person name="Langley C.H."/>
            <person name="Pellegrini M."/>
            <person name="Salzberg S.L."/>
        </authorList>
    </citation>
    <scope>NUCLEOTIDE SEQUENCE [LARGE SCALE GENOMIC DNA]</scope>
    <source>
        <strain evidence="7 8">cv. SW786</strain>
    </source>
</reference>
<dbReference type="AlphaFoldDB" id="A0A7N2LMF5"/>
<accession>A0A7N2LMF5</accession>
<name>A0A7N2LMF5_QUELO</name>
<dbReference type="Proteomes" id="UP000594261">
    <property type="component" value="Chromosome 5"/>
</dbReference>
<protein>
    <recommendedName>
        <fullName evidence="6">Response regulatory domain-containing protein</fullName>
    </recommendedName>
</protein>
<dbReference type="Gene3D" id="1.10.10.60">
    <property type="entry name" value="Homeodomain-like"/>
    <property type="match status" value="1"/>
</dbReference>
<feature type="compositionally biased region" description="Polar residues" evidence="5">
    <location>
        <begin position="233"/>
        <end position="251"/>
    </location>
</feature>
<feature type="compositionally biased region" description="Basic and acidic residues" evidence="5">
    <location>
        <begin position="221"/>
        <end position="231"/>
    </location>
</feature>
<dbReference type="SUPFAM" id="SSF52172">
    <property type="entry name" value="CheY-like"/>
    <property type="match status" value="1"/>
</dbReference>
<dbReference type="PROSITE" id="PS50110">
    <property type="entry name" value="RESPONSE_REGULATORY"/>
    <property type="match status" value="1"/>
</dbReference>
<keyword evidence="8" id="KW-1185">Reference proteome</keyword>
<feature type="region of interest" description="Disordered" evidence="5">
    <location>
        <begin position="221"/>
        <end position="254"/>
    </location>
</feature>
<keyword evidence="2" id="KW-0805">Transcription regulation</keyword>
<keyword evidence="3" id="KW-0804">Transcription</keyword>
<dbReference type="GO" id="GO:0009736">
    <property type="term" value="P:cytokinin-activated signaling pathway"/>
    <property type="evidence" value="ECO:0007669"/>
    <property type="project" value="InterPro"/>
</dbReference>
<dbReference type="EnsemblPlants" id="QL05p011199:mrna">
    <property type="protein sequence ID" value="QL05p011199:mrna"/>
    <property type="gene ID" value="QL05p011199"/>
</dbReference>
<dbReference type="InterPro" id="IPR045279">
    <property type="entry name" value="ARR-like"/>
</dbReference>